<accession>A0A8H4LZC6</accession>
<dbReference type="CDD" id="cd08646">
    <property type="entry name" value="FMT_core_Met-tRNA-FMT_N"/>
    <property type="match status" value="1"/>
</dbReference>
<dbReference type="EMBL" id="JAAVMX010000005">
    <property type="protein sequence ID" value="KAF4507841.1"/>
    <property type="molecule type" value="Genomic_DNA"/>
</dbReference>
<dbReference type="InterPro" id="IPR036477">
    <property type="entry name" value="Formyl_transf_N_sf"/>
</dbReference>
<dbReference type="Proteomes" id="UP000557566">
    <property type="component" value="Unassembled WGS sequence"/>
</dbReference>
<evidence type="ECO:0000313" key="3">
    <source>
        <dbReference type="EMBL" id="KAF4507841.1"/>
    </source>
</evidence>
<comment type="caution">
    <text evidence="3">The sequence shown here is derived from an EMBL/GenBank/DDBJ whole genome shotgun (WGS) entry which is preliminary data.</text>
</comment>
<dbReference type="AlphaFoldDB" id="A0A8H4LZC6"/>
<dbReference type="InterPro" id="IPR002376">
    <property type="entry name" value="Formyl_transf_N"/>
</dbReference>
<feature type="domain" description="Formyl transferase N-terminal" evidence="2">
    <location>
        <begin position="76"/>
        <end position="232"/>
    </location>
</feature>
<organism evidence="3 4">
    <name type="scientific">Ophiocordyceps sinensis</name>
    <dbReference type="NCBI Taxonomy" id="72228"/>
    <lineage>
        <taxon>Eukaryota</taxon>
        <taxon>Fungi</taxon>
        <taxon>Dikarya</taxon>
        <taxon>Ascomycota</taxon>
        <taxon>Pezizomycotina</taxon>
        <taxon>Sordariomycetes</taxon>
        <taxon>Hypocreomycetidae</taxon>
        <taxon>Hypocreales</taxon>
        <taxon>Ophiocordycipitaceae</taxon>
        <taxon>Ophiocordyceps</taxon>
    </lineage>
</organism>
<gene>
    <name evidence="3" type="ORF">G6O67_004296</name>
</gene>
<evidence type="ECO:0000256" key="1">
    <source>
        <dbReference type="ARBA" id="ARBA00012261"/>
    </source>
</evidence>
<protein>
    <recommendedName>
        <fullName evidence="1">methionyl-tRNA formyltransferase</fullName>
        <ecNumber evidence="1">2.1.2.9</ecNumber>
    </recommendedName>
</protein>
<dbReference type="OrthoDB" id="10268103at2759"/>
<dbReference type="PANTHER" id="PTHR11138">
    <property type="entry name" value="METHIONYL-TRNA FORMYLTRANSFERASE"/>
    <property type="match status" value="1"/>
</dbReference>
<dbReference type="GO" id="GO:0005739">
    <property type="term" value="C:mitochondrion"/>
    <property type="evidence" value="ECO:0007669"/>
    <property type="project" value="TreeGrafter"/>
</dbReference>
<dbReference type="Gene3D" id="3.40.50.12230">
    <property type="match status" value="1"/>
</dbReference>
<dbReference type="GO" id="GO:0004479">
    <property type="term" value="F:methionyl-tRNA formyltransferase activity"/>
    <property type="evidence" value="ECO:0007669"/>
    <property type="project" value="UniProtKB-EC"/>
</dbReference>
<evidence type="ECO:0000313" key="4">
    <source>
        <dbReference type="Proteomes" id="UP000557566"/>
    </source>
</evidence>
<dbReference type="SUPFAM" id="SSF53328">
    <property type="entry name" value="Formyltransferase"/>
    <property type="match status" value="1"/>
</dbReference>
<dbReference type="EC" id="2.1.2.9" evidence="1"/>
<keyword evidence="4" id="KW-1185">Reference proteome</keyword>
<name>A0A8H4LZC6_9HYPO</name>
<dbReference type="Pfam" id="PF00551">
    <property type="entry name" value="Formyl_trans_N"/>
    <property type="match status" value="1"/>
</dbReference>
<dbReference type="PANTHER" id="PTHR11138:SF5">
    <property type="entry name" value="METHIONYL-TRNA FORMYLTRANSFERASE, MITOCHONDRIAL"/>
    <property type="match status" value="1"/>
</dbReference>
<reference evidence="3 4" key="1">
    <citation type="journal article" date="2020" name="Genome Biol. Evol.">
        <title>A new high-quality draft genome assembly of the Chinese cordyceps Ophiocordyceps sinensis.</title>
        <authorList>
            <person name="Shu R."/>
            <person name="Zhang J."/>
            <person name="Meng Q."/>
            <person name="Zhang H."/>
            <person name="Zhou G."/>
            <person name="Li M."/>
            <person name="Wu P."/>
            <person name="Zhao Y."/>
            <person name="Chen C."/>
            <person name="Qin Q."/>
        </authorList>
    </citation>
    <scope>NUCLEOTIDE SEQUENCE [LARGE SCALE GENOMIC DNA]</scope>
    <source>
        <strain evidence="3 4">IOZ07</strain>
    </source>
</reference>
<dbReference type="InterPro" id="IPR041711">
    <property type="entry name" value="Met-tRNA-FMT_N"/>
</dbReference>
<proteinExistence type="predicted"/>
<sequence>MRLASRILLHPFPNRPLVVVPVAGGRLTLQRRASSSAPNRLAGATDPLRILFCGSDAFSCESLRALHGEHVRGKGGLIESLDVMVLPPKRMGRGLKLLREVPCQAVAKELGLRVHQRETFRDWEPPAGTNLLIVVSFGLFVPPRILRSAKYGGLNVHPSLLPDLRGPAPIHHSMLRGREHIGISLQTLDDKRFDHGTVLAQTPPPGVPIQASWSIQEVTRKVAAEAAQMLVQGLRDGLHVPPHRDVGWLPSSQQGSRTFSHAPKVTKADAQIDWLRWTSAEFFERRLRVFASVWTRAVDGDDEGPHKRIIWLDIAPVEQPGEVILRRGGGQGGVEGTIAFVQQPEPGCGDAKDRLHVRTVVMDEQTGACDVCVDREEGTWLRVRRVKVEGKGEQDAARALRPFFRRKS</sequence>
<evidence type="ECO:0000259" key="2">
    <source>
        <dbReference type="Pfam" id="PF00551"/>
    </source>
</evidence>